<evidence type="ECO:0000256" key="8">
    <source>
        <dbReference type="ARBA" id="ARBA00023136"/>
    </source>
</evidence>
<evidence type="ECO:0000256" key="5">
    <source>
        <dbReference type="ARBA" id="ARBA00022729"/>
    </source>
</evidence>
<feature type="domain" description="G-protein coupled receptors family 2 profile 2" evidence="14">
    <location>
        <begin position="208"/>
        <end position="473"/>
    </location>
</feature>
<gene>
    <name evidence="15" type="ORF">PVAND_011303</name>
</gene>
<keyword evidence="4 12" id="KW-0812">Transmembrane</keyword>
<evidence type="ECO:0000313" key="15">
    <source>
        <dbReference type="EMBL" id="KAG5681897.1"/>
    </source>
</evidence>
<dbReference type="InterPro" id="IPR044860">
    <property type="entry name" value="Methusela_ecto_dom_1"/>
</dbReference>
<evidence type="ECO:0000259" key="14">
    <source>
        <dbReference type="PROSITE" id="PS50261"/>
    </source>
</evidence>
<evidence type="ECO:0000256" key="9">
    <source>
        <dbReference type="ARBA" id="ARBA00023170"/>
    </source>
</evidence>
<evidence type="ECO:0000313" key="16">
    <source>
        <dbReference type="Proteomes" id="UP001107558"/>
    </source>
</evidence>
<evidence type="ECO:0000256" key="10">
    <source>
        <dbReference type="ARBA" id="ARBA00023224"/>
    </source>
</evidence>
<dbReference type="GO" id="GO:0005886">
    <property type="term" value="C:plasma membrane"/>
    <property type="evidence" value="ECO:0007669"/>
    <property type="project" value="UniProtKB-SubCell"/>
</dbReference>
<name>A0A9J6CI50_POLVA</name>
<protein>
    <recommendedName>
        <fullName evidence="14">G-protein coupled receptors family 2 profile 2 domain-containing protein</fullName>
    </recommendedName>
</protein>
<dbReference type="GO" id="GO:0008528">
    <property type="term" value="F:G protein-coupled peptide receptor activity"/>
    <property type="evidence" value="ECO:0007669"/>
    <property type="project" value="TreeGrafter"/>
</dbReference>
<keyword evidence="9" id="KW-0675">Receptor</keyword>
<comment type="caution">
    <text evidence="15">The sequence shown here is derived from an EMBL/GenBank/DDBJ whole genome shotgun (WGS) entry which is preliminary data.</text>
</comment>
<dbReference type="OrthoDB" id="6134459at2759"/>
<keyword evidence="8 12" id="KW-0472">Membrane</keyword>
<dbReference type="CDD" id="cd15039">
    <property type="entry name" value="7tmB3_Methuselah-like"/>
    <property type="match status" value="1"/>
</dbReference>
<feature type="transmembrane region" description="Helical" evidence="12">
    <location>
        <begin position="209"/>
        <end position="232"/>
    </location>
</feature>
<sequence length="527" mass="61450">MNMTFWSLFLMMTITGISADTGENYNYMLQWNGHCNFYDTVNISSGYKDANDNFIFGGVKFELGEYKIYDYIIENLTEKVMVEPHYRGCICKYRKCIRLCCLGGEGKHQACVKTTTLQVPTHEEDNIIIDIESHEYGILVGKPCKQLYRLEPNDYDDDKWVFLKNGSIEVNSAVANTDEYCFGQTLNGSMSDITTDVLLCYQEDRDVRFTVYPIGMLISIPFLIITFCVYAFIPELRNLHGKCLMCYVFSLTTFYVALCIVQLDKDRVFPETFECAFLGYTIYISVFLCFFWLNVMCYDIWSTFKGGVNRGRTSVAIRFLFYSLYAFGLPIFLTLLVFIIDSWKLVPEYYLPDFGEKRCWMRESRTIEAIYIYTPISIIMVINVVLYSVTAYRIWTVQKETSVIRNGESQKHSKMDADTDRFFLYLRLFIIMGVTWITESISWVFENSIVFYVSDFLNCIQGLIIFLLFVWKPKVKKLIVRRYRSIRKLPPATSQITNSRTETSRISSSGTHSMKHMSQSEKPMLRD</sequence>
<feature type="chain" id="PRO_5039896471" description="G-protein coupled receptors family 2 profile 2 domain-containing protein" evidence="13">
    <location>
        <begin position="20"/>
        <end position="527"/>
    </location>
</feature>
<comment type="similarity">
    <text evidence="2">Belongs to the G-protein coupled receptor 2 family. Mth subfamily.</text>
</comment>
<dbReference type="PANTHER" id="PTHR47154:SF2">
    <property type="entry name" value="G-PROTEIN COUPLED RECEPTOR MTH-RELATED"/>
    <property type="match status" value="1"/>
</dbReference>
<keyword evidence="6 12" id="KW-1133">Transmembrane helix</keyword>
<feature type="transmembrane region" description="Helical" evidence="12">
    <location>
        <begin position="422"/>
        <end position="443"/>
    </location>
</feature>
<dbReference type="EMBL" id="JADBJN010000001">
    <property type="protein sequence ID" value="KAG5681897.1"/>
    <property type="molecule type" value="Genomic_DNA"/>
</dbReference>
<keyword evidence="5 13" id="KW-0732">Signal</keyword>
<dbReference type="Pfam" id="PF06652">
    <property type="entry name" value="Methuselah_N"/>
    <property type="match status" value="1"/>
</dbReference>
<reference evidence="15" key="1">
    <citation type="submission" date="2021-03" db="EMBL/GenBank/DDBJ databases">
        <title>Chromosome level genome of the anhydrobiotic midge Polypedilum vanderplanki.</title>
        <authorList>
            <person name="Yoshida Y."/>
            <person name="Kikawada T."/>
            <person name="Gusev O."/>
        </authorList>
    </citation>
    <scope>NUCLEOTIDE SEQUENCE</scope>
    <source>
        <strain evidence="15">NIAS01</strain>
        <tissue evidence="15">Whole body or cell culture</tissue>
    </source>
</reference>
<feature type="transmembrane region" description="Helical" evidence="12">
    <location>
        <begin position="275"/>
        <end position="298"/>
    </location>
</feature>
<dbReference type="GO" id="GO:0007166">
    <property type="term" value="P:cell surface receptor signaling pathway"/>
    <property type="evidence" value="ECO:0007669"/>
    <property type="project" value="InterPro"/>
</dbReference>
<feature type="transmembrane region" description="Helical" evidence="12">
    <location>
        <begin position="449"/>
        <end position="471"/>
    </location>
</feature>
<keyword evidence="3" id="KW-1003">Cell membrane</keyword>
<evidence type="ECO:0000256" key="3">
    <source>
        <dbReference type="ARBA" id="ARBA00022475"/>
    </source>
</evidence>
<feature type="region of interest" description="Disordered" evidence="11">
    <location>
        <begin position="494"/>
        <end position="527"/>
    </location>
</feature>
<keyword evidence="16" id="KW-1185">Reference proteome</keyword>
<organism evidence="15 16">
    <name type="scientific">Polypedilum vanderplanki</name>
    <name type="common">Sleeping chironomid midge</name>
    <dbReference type="NCBI Taxonomy" id="319348"/>
    <lineage>
        <taxon>Eukaryota</taxon>
        <taxon>Metazoa</taxon>
        <taxon>Ecdysozoa</taxon>
        <taxon>Arthropoda</taxon>
        <taxon>Hexapoda</taxon>
        <taxon>Insecta</taxon>
        <taxon>Pterygota</taxon>
        <taxon>Neoptera</taxon>
        <taxon>Endopterygota</taxon>
        <taxon>Diptera</taxon>
        <taxon>Nematocera</taxon>
        <taxon>Chironomoidea</taxon>
        <taxon>Chironomidae</taxon>
        <taxon>Chironominae</taxon>
        <taxon>Polypedilum</taxon>
        <taxon>Polypedilum</taxon>
    </lineage>
</organism>
<dbReference type="Proteomes" id="UP001107558">
    <property type="component" value="Chromosome 1"/>
</dbReference>
<dbReference type="Gene3D" id="2.170.180.11">
    <property type="entry name" value="Methuselah ectodomain, domain 2"/>
    <property type="match status" value="1"/>
</dbReference>
<dbReference type="PROSITE" id="PS50261">
    <property type="entry name" value="G_PROTEIN_RECEP_F2_4"/>
    <property type="match status" value="1"/>
</dbReference>
<comment type="subcellular location">
    <subcellularLocation>
        <location evidence="1">Cell membrane</location>
        <topology evidence="1">Multi-pass membrane protein</topology>
    </subcellularLocation>
</comment>
<evidence type="ECO:0000256" key="13">
    <source>
        <dbReference type="SAM" id="SignalP"/>
    </source>
</evidence>
<dbReference type="InterPro" id="IPR036272">
    <property type="entry name" value="Methuselah_N_sf"/>
</dbReference>
<feature type="transmembrane region" description="Helical" evidence="12">
    <location>
        <begin position="319"/>
        <end position="340"/>
    </location>
</feature>
<proteinExistence type="inferred from homology"/>
<feature type="transmembrane region" description="Helical" evidence="12">
    <location>
        <begin position="244"/>
        <end position="263"/>
    </location>
</feature>
<dbReference type="AlphaFoldDB" id="A0A9J6CI50"/>
<feature type="transmembrane region" description="Helical" evidence="12">
    <location>
        <begin position="370"/>
        <end position="395"/>
    </location>
</feature>
<evidence type="ECO:0000256" key="4">
    <source>
        <dbReference type="ARBA" id="ARBA00022692"/>
    </source>
</evidence>
<accession>A0A9J6CI50</accession>
<dbReference type="Gene3D" id="2.30.160.11">
    <property type="match status" value="1"/>
</dbReference>
<keyword evidence="7" id="KW-0297">G-protein coupled receptor</keyword>
<dbReference type="SUPFAM" id="SSF63877">
    <property type="entry name" value="Methuselah ectodomain"/>
    <property type="match status" value="1"/>
</dbReference>
<evidence type="ECO:0000256" key="11">
    <source>
        <dbReference type="SAM" id="MobiDB-lite"/>
    </source>
</evidence>
<dbReference type="PANTHER" id="PTHR47154">
    <property type="entry name" value="G-PROTEIN COUPLED RECEPTOR MTH-RELATED"/>
    <property type="match status" value="1"/>
</dbReference>
<keyword evidence="10" id="KW-0807">Transducer</keyword>
<evidence type="ECO:0000256" key="2">
    <source>
        <dbReference type="ARBA" id="ARBA00008979"/>
    </source>
</evidence>
<evidence type="ECO:0000256" key="7">
    <source>
        <dbReference type="ARBA" id="ARBA00023040"/>
    </source>
</evidence>
<dbReference type="InterPro" id="IPR017981">
    <property type="entry name" value="GPCR_2-like_7TM"/>
</dbReference>
<feature type="compositionally biased region" description="Polar residues" evidence="11">
    <location>
        <begin position="494"/>
        <end position="521"/>
    </location>
</feature>
<evidence type="ECO:0000256" key="12">
    <source>
        <dbReference type="SAM" id="Phobius"/>
    </source>
</evidence>
<dbReference type="InterPro" id="IPR023311">
    <property type="entry name" value="Methusela_ecto_dom_2"/>
</dbReference>
<evidence type="ECO:0000256" key="6">
    <source>
        <dbReference type="ARBA" id="ARBA00022989"/>
    </source>
</evidence>
<dbReference type="Gene3D" id="1.20.1070.10">
    <property type="entry name" value="Rhodopsin 7-helix transmembrane proteins"/>
    <property type="match status" value="1"/>
</dbReference>
<feature type="signal peptide" evidence="13">
    <location>
        <begin position="1"/>
        <end position="19"/>
    </location>
</feature>
<evidence type="ECO:0000256" key="1">
    <source>
        <dbReference type="ARBA" id="ARBA00004651"/>
    </source>
</evidence>
<dbReference type="InterPro" id="IPR051384">
    <property type="entry name" value="Mth_GPCR"/>
</dbReference>
<dbReference type="InterPro" id="IPR010596">
    <property type="entry name" value="Methuselah_N_dom"/>
</dbReference>